<evidence type="ECO:0000256" key="2">
    <source>
        <dbReference type="ARBA" id="ARBA00022801"/>
    </source>
</evidence>
<reference evidence="8 9" key="1">
    <citation type="journal article" date="2017" name="Mol. Biol. Evol.">
        <title>The 4-celled Tetrabaena socialis nuclear genome reveals the essential components for genetic control of cell number at the origin of multicellularity in the volvocine lineage.</title>
        <authorList>
            <person name="Featherston J."/>
            <person name="Arakaki Y."/>
            <person name="Hanschen E.R."/>
            <person name="Ferris P.J."/>
            <person name="Michod R.E."/>
            <person name="Olson B.J.S.C."/>
            <person name="Nozaki H."/>
            <person name="Durand P.M."/>
        </authorList>
    </citation>
    <scope>NUCLEOTIDE SEQUENCE [LARGE SCALE GENOMIC DNA]</scope>
    <source>
        <strain evidence="8 9">NIES-571</strain>
    </source>
</reference>
<evidence type="ECO:0000256" key="3">
    <source>
        <dbReference type="ARBA" id="ARBA00023239"/>
    </source>
</evidence>
<keyword evidence="9" id="KW-1185">Reference proteome</keyword>
<dbReference type="GO" id="GO:0000175">
    <property type="term" value="F:3'-5'-RNA exonuclease activity"/>
    <property type="evidence" value="ECO:0007669"/>
    <property type="project" value="TreeGrafter"/>
</dbReference>
<feature type="region of interest" description="Disordered" evidence="7">
    <location>
        <begin position="1"/>
        <end position="35"/>
    </location>
</feature>
<evidence type="ECO:0000313" key="9">
    <source>
        <dbReference type="Proteomes" id="UP000236333"/>
    </source>
</evidence>
<keyword evidence="3" id="KW-0456">Lyase</keyword>
<evidence type="ECO:0000256" key="1">
    <source>
        <dbReference type="ARBA" id="ARBA00022722"/>
    </source>
</evidence>
<feature type="compositionally biased region" description="Low complexity" evidence="7">
    <location>
        <begin position="16"/>
        <end position="25"/>
    </location>
</feature>
<dbReference type="Proteomes" id="UP000236333">
    <property type="component" value="Unassembled WGS sequence"/>
</dbReference>
<evidence type="ECO:0000256" key="7">
    <source>
        <dbReference type="SAM" id="MobiDB-lite"/>
    </source>
</evidence>
<organism evidence="8 9">
    <name type="scientific">Tetrabaena socialis</name>
    <dbReference type="NCBI Taxonomy" id="47790"/>
    <lineage>
        <taxon>Eukaryota</taxon>
        <taxon>Viridiplantae</taxon>
        <taxon>Chlorophyta</taxon>
        <taxon>core chlorophytes</taxon>
        <taxon>Chlorophyceae</taxon>
        <taxon>CS clade</taxon>
        <taxon>Chlamydomonadales</taxon>
        <taxon>Tetrabaenaceae</taxon>
        <taxon>Tetrabaena</taxon>
    </lineage>
</organism>
<name>A0A2J7ZXB0_9CHLO</name>
<evidence type="ECO:0000313" key="8">
    <source>
        <dbReference type="EMBL" id="PNH04896.1"/>
    </source>
</evidence>
<gene>
    <name evidence="8" type="ORF">TSOC_008861</name>
</gene>
<keyword evidence="2" id="KW-0378">Hydrolase</keyword>
<evidence type="ECO:0000256" key="6">
    <source>
        <dbReference type="ARBA" id="ARBA00030030"/>
    </source>
</evidence>
<accession>A0A2J7ZXB0</accession>
<sequence>MPPRPGDANGTQRRGAAAAAAAAAAGRNTSAPLPNPLALLAAGSDAELLGALAVARDPAPLLPPAAPARVRSFPHVVGNFPTVVLLPVQGMDEQLDGLYRRARRLLPDLEPMAQEPGPEAGGSGAPAGGRTGGGGGAPAAHRGYHISLSRTVAIRQQQIAPLTALLAERLGAAVASPFPVSLCGLRSFANDEGSRSFLAVMATQGDQQVPLPHVSVGWLPSDQRPRLDAALRRLDTAAARPATAAPAAAGPVAAVAAGGGGAGVAGGCLPAGPAGAVGDAGGAAGEVAVCSWQASRAVCVVGQRQYEVWRPGPH</sequence>
<dbReference type="Gene3D" id="3.90.1140.10">
    <property type="entry name" value="Cyclic phosphodiesterase"/>
    <property type="match status" value="1"/>
</dbReference>
<dbReference type="GO" id="GO:0005634">
    <property type="term" value="C:nucleus"/>
    <property type="evidence" value="ECO:0007669"/>
    <property type="project" value="TreeGrafter"/>
</dbReference>
<dbReference type="OrthoDB" id="544844at2759"/>
<feature type="region of interest" description="Disordered" evidence="7">
    <location>
        <begin position="111"/>
        <end position="138"/>
    </location>
</feature>
<dbReference type="Pfam" id="PF09749">
    <property type="entry name" value="HVSL"/>
    <property type="match status" value="1"/>
</dbReference>
<dbReference type="AlphaFoldDB" id="A0A2J7ZXB0"/>
<feature type="compositionally biased region" description="Gly residues" evidence="7">
    <location>
        <begin position="119"/>
        <end position="137"/>
    </location>
</feature>
<dbReference type="GO" id="GO:0016829">
    <property type="term" value="F:lyase activity"/>
    <property type="evidence" value="ECO:0007669"/>
    <property type="project" value="UniProtKB-KW"/>
</dbReference>
<keyword evidence="1" id="KW-0540">Nuclease</keyword>
<proteinExistence type="predicted"/>
<keyword evidence="4" id="KW-0539">Nucleus</keyword>
<dbReference type="PANTHER" id="PTHR13522:SF3">
    <property type="entry name" value="U6 SNRNA PHOSPHODIESTERASE 1"/>
    <property type="match status" value="1"/>
</dbReference>
<dbReference type="InterPro" id="IPR027521">
    <property type="entry name" value="Usb1"/>
</dbReference>
<evidence type="ECO:0000256" key="5">
    <source>
        <dbReference type="ARBA" id="ARBA00029543"/>
    </source>
</evidence>
<evidence type="ECO:0000256" key="4">
    <source>
        <dbReference type="ARBA" id="ARBA00023242"/>
    </source>
</evidence>
<dbReference type="EMBL" id="PGGS01000351">
    <property type="protein sequence ID" value="PNH04896.1"/>
    <property type="molecule type" value="Genomic_DNA"/>
</dbReference>
<comment type="caution">
    <text evidence="8">The sequence shown here is derived from an EMBL/GenBank/DDBJ whole genome shotgun (WGS) entry which is preliminary data.</text>
</comment>
<dbReference type="GO" id="GO:0034477">
    <property type="term" value="P:U6 snRNA 3'-end processing"/>
    <property type="evidence" value="ECO:0007669"/>
    <property type="project" value="InterPro"/>
</dbReference>
<dbReference type="PANTHER" id="PTHR13522">
    <property type="entry name" value="U6 SNRNA PHOSPHODIESTERASE 1"/>
    <property type="match status" value="1"/>
</dbReference>
<protein>
    <recommendedName>
        <fullName evidence="5">U6 snRNA phosphodiesterase 1</fullName>
    </recommendedName>
    <alternativeName>
        <fullName evidence="6">3'-5' RNA exonuclease USB1</fullName>
    </alternativeName>
</protein>